<dbReference type="EMBL" id="CP081864">
    <property type="protein sequence ID" value="QZN98155.1"/>
    <property type="molecule type" value="Genomic_DNA"/>
</dbReference>
<reference evidence="4 5" key="1">
    <citation type="submission" date="2021-08" db="EMBL/GenBank/DDBJ databases">
        <title>Culture and genomic analysis of Symbiopectobacterium purcellii sp. nov. gen. nov., isolated from the leafhopper Empoasca decipiens.</title>
        <authorList>
            <person name="Nadal-Jimenez P."/>
            <person name="Siozios S."/>
            <person name="Halliday N."/>
            <person name="Camara M."/>
            <person name="Hurst G.D.D."/>
        </authorList>
    </citation>
    <scope>NUCLEOTIDE SEQUENCE [LARGE SCALE GENOMIC DNA]</scope>
    <source>
        <strain evidence="4 5">SyEd1</strain>
    </source>
</reference>
<dbReference type="Gene3D" id="1.10.1200.10">
    <property type="entry name" value="ACP-like"/>
    <property type="match status" value="1"/>
</dbReference>
<dbReference type="InterPro" id="IPR006162">
    <property type="entry name" value="Ppantetheine_attach_site"/>
</dbReference>
<organism evidence="4 5">
    <name type="scientific">Symbiopectobacterium purcellii</name>
    <dbReference type="NCBI Taxonomy" id="2871826"/>
    <lineage>
        <taxon>Bacteria</taxon>
        <taxon>Pseudomonadati</taxon>
        <taxon>Pseudomonadota</taxon>
        <taxon>Gammaproteobacteria</taxon>
        <taxon>Enterobacterales</taxon>
        <taxon>Enterobacteriaceae</taxon>
    </lineage>
</organism>
<dbReference type="PROSITE" id="PS00012">
    <property type="entry name" value="PHOSPHOPANTETHEINE"/>
    <property type="match status" value="1"/>
</dbReference>
<dbReference type="InterPro" id="IPR036736">
    <property type="entry name" value="ACP-like_sf"/>
</dbReference>
<keyword evidence="5" id="KW-1185">Reference proteome</keyword>
<evidence type="ECO:0000313" key="5">
    <source>
        <dbReference type="Proteomes" id="UP000825886"/>
    </source>
</evidence>
<protein>
    <submittedName>
        <fullName evidence="4">Acyl carrier protein</fullName>
    </submittedName>
</protein>
<proteinExistence type="predicted"/>
<feature type="domain" description="Carrier" evidence="3">
    <location>
        <begin position="1"/>
        <end position="66"/>
    </location>
</feature>
<dbReference type="InterPro" id="IPR009081">
    <property type="entry name" value="PP-bd_ACP"/>
</dbReference>
<sequence length="75" mass="8053">MIHQVSGIPIEHIGLHDSVIVTLGLDSVEMVDLLMQLETFGVTIPSAQIDATLTVLDIVKRFVGGSCPERGQPTL</sequence>
<evidence type="ECO:0000259" key="3">
    <source>
        <dbReference type="PROSITE" id="PS50075"/>
    </source>
</evidence>
<accession>A0ABX9ASG6</accession>
<keyword evidence="2" id="KW-0597">Phosphoprotein</keyword>
<evidence type="ECO:0000256" key="1">
    <source>
        <dbReference type="ARBA" id="ARBA00022450"/>
    </source>
</evidence>
<keyword evidence="1" id="KW-0596">Phosphopantetheine</keyword>
<dbReference type="PROSITE" id="PS50075">
    <property type="entry name" value="CARRIER"/>
    <property type="match status" value="1"/>
</dbReference>
<evidence type="ECO:0000313" key="4">
    <source>
        <dbReference type="EMBL" id="QZN98155.1"/>
    </source>
</evidence>
<name>A0ABX9ASG6_9ENTR</name>
<dbReference type="Pfam" id="PF00550">
    <property type="entry name" value="PP-binding"/>
    <property type="match status" value="1"/>
</dbReference>
<dbReference type="Proteomes" id="UP000825886">
    <property type="component" value="Chromosome"/>
</dbReference>
<evidence type="ECO:0000256" key="2">
    <source>
        <dbReference type="ARBA" id="ARBA00022553"/>
    </source>
</evidence>
<dbReference type="SUPFAM" id="SSF47336">
    <property type="entry name" value="ACP-like"/>
    <property type="match status" value="1"/>
</dbReference>
<gene>
    <name evidence="4" type="ORF">K6K13_18795</name>
</gene>